<keyword evidence="4 6" id="KW-1133">Transmembrane helix</keyword>
<feature type="transmembrane region" description="Helical" evidence="6">
    <location>
        <begin position="209"/>
        <end position="230"/>
    </location>
</feature>
<gene>
    <name evidence="7" type="ORF">C7K25_08420</name>
</gene>
<protein>
    <submittedName>
        <fullName evidence="7">Branched-chain amino acid ABC transporter permease</fullName>
    </submittedName>
</protein>
<dbReference type="EMBL" id="PXVD01000012">
    <property type="protein sequence ID" value="MDJ1371390.1"/>
    <property type="molecule type" value="Genomic_DNA"/>
</dbReference>
<evidence type="ECO:0000313" key="7">
    <source>
        <dbReference type="EMBL" id="MDJ1371390.1"/>
    </source>
</evidence>
<dbReference type="CDD" id="cd06581">
    <property type="entry name" value="TM_PBP1_LivM_like"/>
    <property type="match status" value="1"/>
</dbReference>
<organism evidence="7 8">
    <name type="scientific">Gulosibacter molinativorax</name>
    <dbReference type="NCBI Taxonomy" id="256821"/>
    <lineage>
        <taxon>Bacteria</taxon>
        <taxon>Bacillati</taxon>
        <taxon>Actinomycetota</taxon>
        <taxon>Actinomycetes</taxon>
        <taxon>Micrococcales</taxon>
        <taxon>Microbacteriaceae</taxon>
        <taxon>Gulosibacter</taxon>
    </lineage>
</organism>
<keyword evidence="8" id="KW-1185">Reference proteome</keyword>
<feature type="transmembrane region" description="Helical" evidence="6">
    <location>
        <begin position="56"/>
        <end position="76"/>
    </location>
</feature>
<feature type="transmembrane region" description="Helical" evidence="6">
    <location>
        <begin position="82"/>
        <end position="103"/>
    </location>
</feature>
<evidence type="ECO:0000256" key="5">
    <source>
        <dbReference type="ARBA" id="ARBA00023136"/>
    </source>
</evidence>
<feature type="transmembrane region" description="Helical" evidence="6">
    <location>
        <begin position="32"/>
        <end position="49"/>
    </location>
</feature>
<reference evidence="7" key="2">
    <citation type="journal article" date="2022" name="Sci. Rep.">
        <title>In silico prediction of the enzymes involved in the degradation of the herbicide molinate by Gulosibacter molinativorax ON4T.</title>
        <authorList>
            <person name="Lopes A.R."/>
            <person name="Bunin E."/>
            <person name="Viana A.T."/>
            <person name="Froufe H."/>
            <person name="Munoz-Merida A."/>
            <person name="Pinho D."/>
            <person name="Figueiredo J."/>
            <person name="Barroso C."/>
            <person name="Vaz-Moreira I."/>
            <person name="Bellanger X."/>
            <person name="Egas C."/>
            <person name="Nunes O.C."/>
        </authorList>
    </citation>
    <scope>NUCLEOTIDE SEQUENCE</scope>
    <source>
        <strain evidence="7">ON4</strain>
    </source>
</reference>
<evidence type="ECO:0000256" key="3">
    <source>
        <dbReference type="ARBA" id="ARBA00022692"/>
    </source>
</evidence>
<dbReference type="Proteomes" id="UP001170379">
    <property type="component" value="Unassembled WGS sequence"/>
</dbReference>
<feature type="transmembrane region" description="Helical" evidence="6">
    <location>
        <begin position="242"/>
        <end position="260"/>
    </location>
</feature>
<accession>A0ABT7C875</accession>
<dbReference type="PANTHER" id="PTHR30482">
    <property type="entry name" value="HIGH-AFFINITY BRANCHED-CHAIN AMINO ACID TRANSPORT SYSTEM PERMEASE"/>
    <property type="match status" value="1"/>
</dbReference>
<evidence type="ECO:0000256" key="1">
    <source>
        <dbReference type="ARBA" id="ARBA00004651"/>
    </source>
</evidence>
<dbReference type="InterPro" id="IPR043428">
    <property type="entry name" value="LivM-like"/>
</dbReference>
<feature type="transmembrane region" description="Helical" evidence="6">
    <location>
        <begin position="159"/>
        <end position="177"/>
    </location>
</feature>
<comment type="caution">
    <text evidence="7">The sequence shown here is derived from an EMBL/GenBank/DDBJ whole genome shotgun (WGS) entry which is preliminary data.</text>
</comment>
<dbReference type="Pfam" id="PF02653">
    <property type="entry name" value="BPD_transp_2"/>
    <property type="match status" value="1"/>
</dbReference>
<keyword evidence="5 6" id="KW-0472">Membrane</keyword>
<keyword evidence="2" id="KW-1003">Cell membrane</keyword>
<evidence type="ECO:0000256" key="6">
    <source>
        <dbReference type="SAM" id="Phobius"/>
    </source>
</evidence>
<comment type="subcellular location">
    <subcellularLocation>
        <location evidence="1">Cell membrane</location>
        <topology evidence="1">Multi-pass membrane protein</topology>
    </subcellularLocation>
</comment>
<dbReference type="RefSeq" id="WP_026936940.1">
    <property type="nucleotide sequence ID" value="NZ_CP028426.1"/>
</dbReference>
<feature type="transmembrane region" description="Helical" evidence="6">
    <location>
        <begin position="110"/>
        <end position="127"/>
    </location>
</feature>
<evidence type="ECO:0000313" key="8">
    <source>
        <dbReference type="Proteomes" id="UP001170379"/>
    </source>
</evidence>
<proteinExistence type="predicted"/>
<evidence type="ECO:0000256" key="4">
    <source>
        <dbReference type="ARBA" id="ARBA00022989"/>
    </source>
</evidence>
<dbReference type="InterPro" id="IPR001851">
    <property type="entry name" value="ABC_transp_permease"/>
</dbReference>
<keyword evidence="3 6" id="KW-0812">Transmembrane</keyword>
<feature type="transmembrane region" description="Helical" evidence="6">
    <location>
        <begin position="7"/>
        <end position="26"/>
    </location>
</feature>
<name>A0ABT7C875_9MICO</name>
<sequence>MQRLKPFIPLAVIAIGVIAYTLTGPSRLSVDLINTILIFATFATAWNIAGGMTGLFSLGHGALFAVGAFGTTLLRLNLGIPTIPAMLLSALMAVVVALFIGLISLRLRGHYFALATLGLAVIVYIALQNFSDLTGGDEGIPIPKDTGFWNLIFQTKEEYVYLTLGLYVITAAIVIYLRRSRLGYQMNAVKEDEVSARAIGIPAVRTKMFAVALSGFFTALAGSVFAQYTLYITPANVGSVNVTWEPALMAIIGGMVGVFGPLVGSTLITLLDHFVVAAIGAAVPGLSSLIYGVLLIVTILLLPNGIVGVFRKAFDWVRNKVTHKRSPSEEIPTSAVVTLEDQALFTDTDSVLVAAQQKEDES</sequence>
<evidence type="ECO:0000256" key="2">
    <source>
        <dbReference type="ARBA" id="ARBA00022475"/>
    </source>
</evidence>
<dbReference type="PANTHER" id="PTHR30482:SF10">
    <property type="entry name" value="HIGH-AFFINITY BRANCHED-CHAIN AMINO ACID TRANSPORT PROTEIN BRAE"/>
    <property type="match status" value="1"/>
</dbReference>
<reference evidence="7" key="1">
    <citation type="submission" date="2018-03" db="EMBL/GenBank/DDBJ databases">
        <authorList>
            <person name="Nunes O.C."/>
            <person name="Lopes A.R."/>
            <person name="Froufe H."/>
            <person name="Munoz-Merida A."/>
            <person name="Barroso C."/>
            <person name="Egas C."/>
        </authorList>
    </citation>
    <scope>NUCLEOTIDE SEQUENCE</scope>
    <source>
        <strain evidence="7">ON4</strain>
    </source>
</reference>